<protein>
    <submittedName>
        <fullName evidence="1">Uncharacterized protein</fullName>
    </submittedName>
</protein>
<dbReference type="EMBL" id="BMAO01028993">
    <property type="protein sequence ID" value="GFR28713.1"/>
    <property type="molecule type" value="Genomic_DNA"/>
</dbReference>
<keyword evidence="2" id="KW-1185">Reference proteome</keyword>
<dbReference type="Proteomes" id="UP000887116">
    <property type="component" value="Unassembled WGS sequence"/>
</dbReference>
<dbReference type="AlphaFoldDB" id="A0A8X6HSB8"/>
<gene>
    <name evidence="1" type="ORF">TNCT_20491</name>
</gene>
<evidence type="ECO:0000313" key="1">
    <source>
        <dbReference type="EMBL" id="GFR28713.1"/>
    </source>
</evidence>
<sequence>MNIGINVFNTRRSSNKNFVPEVQMTSAMCVYVHLIQMTVIRCKEDTTVAENPAEEVGVHIIFRQLCFSSSSVSSNKMLQSISSPYLLKRYYFAAEVFPLRC</sequence>
<name>A0A8X6HSB8_TRICU</name>
<comment type="caution">
    <text evidence="1">The sequence shown here is derived from an EMBL/GenBank/DDBJ whole genome shotgun (WGS) entry which is preliminary data.</text>
</comment>
<accession>A0A8X6HSB8</accession>
<proteinExistence type="predicted"/>
<evidence type="ECO:0000313" key="2">
    <source>
        <dbReference type="Proteomes" id="UP000887116"/>
    </source>
</evidence>
<organism evidence="1 2">
    <name type="scientific">Trichonephila clavata</name>
    <name type="common">Joro spider</name>
    <name type="synonym">Nephila clavata</name>
    <dbReference type="NCBI Taxonomy" id="2740835"/>
    <lineage>
        <taxon>Eukaryota</taxon>
        <taxon>Metazoa</taxon>
        <taxon>Ecdysozoa</taxon>
        <taxon>Arthropoda</taxon>
        <taxon>Chelicerata</taxon>
        <taxon>Arachnida</taxon>
        <taxon>Araneae</taxon>
        <taxon>Araneomorphae</taxon>
        <taxon>Entelegynae</taxon>
        <taxon>Araneoidea</taxon>
        <taxon>Nephilidae</taxon>
        <taxon>Trichonephila</taxon>
    </lineage>
</organism>
<reference evidence="1" key="1">
    <citation type="submission" date="2020-07" db="EMBL/GenBank/DDBJ databases">
        <title>Multicomponent nature underlies the extraordinary mechanical properties of spider dragline silk.</title>
        <authorList>
            <person name="Kono N."/>
            <person name="Nakamura H."/>
            <person name="Mori M."/>
            <person name="Yoshida Y."/>
            <person name="Ohtoshi R."/>
            <person name="Malay A.D."/>
            <person name="Moran D.A.P."/>
            <person name="Tomita M."/>
            <person name="Numata K."/>
            <person name="Arakawa K."/>
        </authorList>
    </citation>
    <scope>NUCLEOTIDE SEQUENCE</scope>
</reference>